<evidence type="ECO:0000313" key="1">
    <source>
        <dbReference type="EMBL" id="QBD75853.1"/>
    </source>
</evidence>
<reference evidence="1 2" key="1">
    <citation type="submission" date="2019-01" db="EMBL/GenBank/DDBJ databases">
        <title>Ktedonosporobacter rubrisoli SCAWS-G2.</title>
        <authorList>
            <person name="Huang Y."/>
            <person name="Yan B."/>
        </authorList>
    </citation>
    <scope>NUCLEOTIDE SEQUENCE [LARGE SCALE GENOMIC DNA]</scope>
    <source>
        <strain evidence="1 2">SCAWS-G2</strain>
    </source>
</reference>
<dbReference type="Gene3D" id="1.10.260.40">
    <property type="entry name" value="lambda repressor-like DNA-binding domains"/>
    <property type="match status" value="1"/>
</dbReference>
<dbReference type="Pfam" id="PF13560">
    <property type="entry name" value="HTH_31"/>
    <property type="match status" value="1"/>
</dbReference>
<dbReference type="OrthoDB" id="5346389at2"/>
<dbReference type="KEGG" id="kbs:EPA93_07465"/>
<proteinExistence type="predicted"/>
<evidence type="ECO:0008006" key="3">
    <source>
        <dbReference type="Google" id="ProtNLM"/>
    </source>
</evidence>
<keyword evidence="2" id="KW-1185">Reference proteome</keyword>
<dbReference type="AlphaFoldDB" id="A0A4P6JLA0"/>
<gene>
    <name evidence="1" type="ORF">EPA93_07465</name>
</gene>
<dbReference type="InterPro" id="IPR010982">
    <property type="entry name" value="Lambda_DNA-bd_dom_sf"/>
</dbReference>
<organism evidence="1 2">
    <name type="scientific">Ktedonosporobacter rubrisoli</name>
    <dbReference type="NCBI Taxonomy" id="2509675"/>
    <lineage>
        <taxon>Bacteria</taxon>
        <taxon>Bacillati</taxon>
        <taxon>Chloroflexota</taxon>
        <taxon>Ktedonobacteria</taxon>
        <taxon>Ktedonobacterales</taxon>
        <taxon>Ktedonosporobacteraceae</taxon>
        <taxon>Ktedonosporobacter</taxon>
    </lineage>
</organism>
<dbReference type="SUPFAM" id="SSF47413">
    <property type="entry name" value="lambda repressor-like DNA-binding domains"/>
    <property type="match status" value="1"/>
</dbReference>
<dbReference type="PANTHER" id="PTHR35010">
    <property type="entry name" value="BLL4672 PROTEIN-RELATED"/>
    <property type="match status" value="1"/>
</dbReference>
<dbReference type="EMBL" id="CP035758">
    <property type="protein sequence ID" value="QBD75853.1"/>
    <property type="molecule type" value="Genomic_DNA"/>
</dbReference>
<accession>A0A4P6JLA0</accession>
<name>A0A4P6JLA0_KTERU</name>
<dbReference type="PANTHER" id="PTHR35010:SF3">
    <property type="entry name" value="BLL4873 PROTEIN"/>
    <property type="match status" value="1"/>
</dbReference>
<protein>
    <recommendedName>
        <fullName evidence="3">XRE family transcriptional regulator</fullName>
    </recommendedName>
</protein>
<evidence type="ECO:0000313" key="2">
    <source>
        <dbReference type="Proteomes" id="UP000290365"/>
    </source>
</evidence>
<sequence length="95" mass="11076">MLVEKLPGSWRESKRRVNDQERRKELAQFLQARRKRLSPEAVGLPTSSRRRTPGLRREELASIAGIGLTWYTRLEQGRDITVSPRFLKAWQECLG</sequence>
<dbReference type="GO" id="GO:0003677">
    <property type="term" value="F:DNA binding"/>
    <property type="evidence" value="ECO:0007669"/>
    <property type="project" value="InterPro"/>
</dbReference>
<dbReference type="Proteomes" id="UP000290365">
    <property type="component" value="Chromosome"/>
</dbReference>